<dbReference type="EC" id="5.6.2.4" evidence="9"/>
<evidence type="ECO:0000256" key="7">
    <source>
        <dbReference type="ARBA" id="ARBA00023235"/>
    </source>
</evidence>
<dbReference type="InterPro" id="IPR014016">
    <property type="entry name" value="UvrD-like_ATP-bd"/>
</dbReference>
<organism evidence="14 15">
    <name type="scientific">Sulfoacidibacillus thermotolerans</name>
    <name type="common">Acidibacillus sulfuroxidans</name>
    <dbReference type="NCBI Taxonomy" id="1765684"/>
    <lineage>
        <taxon>Bacteria</taxon>
        <taxon>Bacillati</taxon>
        <taxon>Bacillota</taxon>
        <taxon>Bacilli</taxon>
        <taxon>Bacillales</taxon>
        <taxon>Alicyclobacillaceae</taxon>
        <taxon>Sulfoacidibacillus</taxon>
    </lineage>
</organism>
<dbReference type="EMBL" id="MPDK01000001">
    <property type="protein sequence ID" value="PWI59053.1"/>
    <property type="molecule type" value="Genomic_DNA"/>
</dbReference>
<dbReference type="Pfam" id="PF13361">
    <property type="entry name" value="UvrD_C"/>
    <property type="match status" value="2"/>
</dbReference>
<keyword evidence="2 11" id="KW-0547">Nucleotide-binding</keyword>
<keyword evidence="7" id="KW-0413">Isomerase</keyword>
<evidence type="ECO:0000313" key="15">
    <source>
        <dbReference type="Proteomes" id="UP000245380"/>
    </source>
</evidence>
<dbReference type="GO" id="GO:0003677">
    <property type="term" value="F:DNA binding"/>
    <property type="evidence" value="ECO:0007669"/>
    <property type="project" value="UniProtKB-KW"/>
</dbReference>
<dbReference type="Pfam" id="PF00580">
    <property type="entry name" value="UvrD-helicase"/>
    <property type="match status" value="1"/>
</dbReference>
<comment type="caution">
    <text evidence="14">The sequence shown here is derived from an EMBL/GenBank/DDBJ whole genome shotgun (WGS) entry which is preliminary data.</text>
</comment>
<dbReference type="Gene3D" id="1.10.486.10">
    <property type="entry name" value="PCRA, domain 4"/>
    <property type="match status" value="2"/>
</dbReference>
<dbReference type="GO" id="GO:0000725">
    <property type="term" value="P:recombinational repair"/>
    <property type="evidence" value="ECO:0007669"/>
    <property type="project" value="TreeGrafter"/>
</dbReference>
<evidence type="ECO:0000256" key="6">
    <source>
        <dbReference type="ARBA" id="ARBA00023125"/>
    </source>
</evidence>
<evidence type="ECO:0000256" key="9">
    <source>
        <dbReference type="ARBA" id="ARBA00034808"/>
    </source>
</evidence>
<evidence type="ECO:0000256" key="4">
    <source>
        <dbReference type="ARBA" id="ARBA00022806"/>
    </source>
</evidence>
<keyword evidence="3 11" id="KW-0378">Hydrolase</keyword>
<reference evidence="14 15" key="1">
    <citation type="submission" date="2016-11" db="EMBL/GenBank/DDBJ databases">
        <title>Comparative genomics of Acidibacillus ferroxidans species.</title>
        <authorList>
            <person name="Oliveira G."/>
            <person name="Nunes G."/>
            <person name="Oliveira R."/>
            <person name="Araujo F."/>
            <person name="Salim A."/>
            <person name="Scholte L."/>
            <person name="Morais D."/>
            <person name="Nancucheo I."/>
            <person name="Johnson D.B."/>
            <person name="Grail B."/>
            <person name="Bittencourt J."/>
            <person name="Valadares R."/>
        </authorList>
    </citation>
    <scope>NUCLEOTIDE SEQUENCE [LARGE SCALE GENOMIC DNA]</scope>
    <source>
        <strain evidence="14 15">Y002</strain>
    </source>
</reference>
<dbReference type="InterPro" id="IPR027417">
    <property type="entry name" value="P-loop_NTPase"/>
</dbReference>
<dbReference type="OrthoDB" id="9810135at2"/>
<dbReference type="Proteomes" id="UP000245380">
    <property type="component" value="Unassembled WGS sequence"/>
</dbReference>
<protein>
    <recommendedName>
        <fullName evidence="9">DNA 3'-5' helicase</fullName>
        <ecNumber evidence="9">5.6.2.4</ecNumber>
    </recommendedName>
</protein>
<dbReference type="InterPro" id="IPR014017">
    <property type="entry name" value="DNA_helicase_UvrD-like_C"/>
</dbReference>
<keyword evidence="4 11" id="KW-0347">Helicase</keyword>
<evidence type="ECO:0000256" key="2">
    <source>
        <dbReference type="ARBA" id="ARBA00022741"/>
    </source>
</evidence>
<dbReference type="SUPFAM" id="SSF52540">
    <property type="entry name" value="P-loop containing nucleoside triphosphate hydrolases"/>
    <property type="match status" value="1"/>
</dbReference>
<comment type="catalytic activity">
    <reaction evidence="8">
        <text>Couples ATP hydrolysis with the unwinding of duplex DNA by translocating in the 3'-5' direction.</text>
        <dbReference type="EC" id="5.6.2.4"/>
    </reaction>
</comment>
<dbReference type="GO" id="GO:0005524">
    <property type="term" value="F:ATP binding"/>
    <property type="evidence" value="ECO:0007669"/>
    <property type="project" value="UniProtKB-UniRule"/>
</dbReference>
<evidence type="ECO:0000256" key="5">
    <source>
        <dbReference type="ARBA" id="ARBA00022840"/>
    </source>
</evidence>
<feature type="domain" description="UvrD-like helicase C-terminal" evidence="13">
    <location>
        <begin position="287"/>
        <end position="524"/>
    </location>
</feature>
<name>A0A2U3DCN9_SULT2</name>
<dbReference type="CDD" id="cd17932">
    <property type="entry name" value="DEXQc_UvrD"/>
    <property type="match status" value="1"/>
</dbReference>
<dbReference type="Gene3D" id="3.40.50.300">
    <property type="entry name" value="P-loop containing nucleotide triphosphate hydrolases"/>
    <property type="match status" value="3"/>
</dbReference>
<evidence type="ECO:0000259" key="13">
    <source>
        <dbReference type="PROSITE" id="PS51217"/>
    </source>
</evidence>
<dbReference type="RefSeq" id="WP_109429133.1">
    <property type="nucleotide sequence ID" value="NZ_MPDK01000001.1"/>
</dbReference>
<feature type="binding site" evidence="11">
    <location>
        <begin position="36"/>
        <end position="43"/>
    </location>
    <ligand>
        <name>ATP</name>
        <dbReference type="ChEBI" id="CHEBI:30616"/>
    </ligand>
</feature>
<evidence type="ECO:0000313" key="14">
    <source>
        <dbReference type="EMBL" id="PWI59053.1"/>
    </source>
</evidence>
<keyword evidence="5 11" id="KW-0067">ATP-binding</keyword>
<evidence type="ECO:0000256" key="8">
    <source>
        <dbReference type="ARBA" id="ARBA00034617"/>
    </source>
</evidence>
<dbReference type="PROSITE" id="PS51198">
    <property type="entry name" value="UVRD_HELICASE_ATP_BIND"/>
    <property type="match status" value="1"/>
</dbReference>
<keyword evidence="15" id="KW-1185">Reference proteome</keyword>
<dbReference type="PANTHER" id="PTHR11070:SF2">
    <property type="entry name" value="ATP-DEPENDENT DNA HELICASE SRS2"/>
    <property type="match status" value="1"/>
</dbReference>
<dbReference type="InterPro" id="IPR013986">
    <property type="entry name" value="DExx_box_DNA_helicase_dom_sf"/>
</dbReference>
<dbReference type="GO" id="GO:0043138">
    <property type="term" value="F:3'-5' DNA helicase activity"/>
    <property type="evidence" value="ECO:0007669"/>
    <property type="project" value="UniProtKB-EC"/>
</dbReference>
<dbReference type="GO" id="GO:0016887">
    <property type="term" value="F:ATP hydrolysis activity"/>
    <property type="evidence" value="ECO:0007669"/>
    <property type="project" value="RHEA"/>
</dbReference>
<dbReference type="PANTHER" id="PTHR11070">
    <property type="entry name" value="UVRD / RECB / PCRA DNA HELICASE FAMILY MEMBER"/>
    <property type="match status" value="1"/>
</dbReference>
<evidence type="ECO:0000256" key="1">
    <source>
        <dbReference type="ARBA" id="ARBA00009922"/>
    </source>
</evidence>
<dbReference type="Gene3D" id="1.10.10.160">
    <property type="match status" value="1"/>
</dbReference>
<evidence type="ECO:0000256" key="10">
    <source>
        <dbReference type="ARBA" id="ARBA00048988"/>
    </source>
</evidence>
<comment type="catalytic activity">
    <reaction evidence="10">
        <text>ATP + H2O = ADP + phosphate + H(+)</text>
        <dbReference type="Rhea" id="RHEA:13065"/>
        <dbReference type="ChEBI" id="CHEBI:15377"/>
        <dbReference type="ChEBI" id="CHEBI:15378"/>
        <dbReference type="ChEBI" id="CHEBI:30616"/>
        <dbReference type="ChEBI" id="CHEBI:43474"/>
        <dbReference type="ChEBI" id="CHEBI:456216"/>
        <dbReference type="EC" id="5.6.2.4"/>
    </reaction>
</comment>
<evidence type="ECO:0000259" key="12">
    <source>
        <dbReference type="PROSITE" id="PS51198"/>
    </source>
</evidence>
<gene>
    <name evidence="14" type="ORF">BM613_00100</name>
</gene>
<dbReference type="AlphaFoldDB" id="A0A2U3DCN9"/>
<comment type="similarity">
    <text evidence="1">Belongs to the helicase family. UvrD subfamily.</text>
</comment>
<proteinExistence type="inferred from homology"/>
<dbReference type="PROSITE" id="PS51217">
    <property type="entry name" value="UVRD_HELICASE_CTER"/>
    <property type="match status" value="1"/>
</dbReference>
<keyword evidence="6" id="KW-0238">DNA-binding</keyword>
<feature type="domain" description="UvrD-like helicase ATP-binding" evidence="12">
    <location>
        <begin position="15"/>
        <end position="286"/>
    </location>
</feature>
<accession>A0A2U3DCN9</accession>
<sequence length="689" mass="79797">MTESEFKALLDSRSLHLTNEQWEAIREPGPALTIYAGPGSGKTTVLTLRAAYLHLVRKIRPEQIVIFTFTRKSAKELQARLGSFLPPLKNVIAGTFHSLFLHWLMREKHINPKLWSAQEQRAAIVTVLTELRLPTHQEARDQYVQSVSKLKNLMQEFNRDNLIDTHTRQTLKVWERYEQLKRDHGRFDFDDILSEFYQTIEHDLDFRKRLQDMISVVMVDEFQDTSQIQWLSIILLCKQKIPLTVVGDDDQSIYRFRGAKPDILAAFEHSFPTTKTIVLKHNFRSTDPIIQLATEVIEQAATRKQKPFTGVVGSGIQPSLSCHQTEWAEALQVTHEIAHLVRINTHSIAVLARTHRQLICVVDALRKNRIAIQPLDPQLDLYRDYHVQRLLCVLRATQCTSDATEQDHMEARLEYGKWRQDSLKQPKLATSIDFDRFLQKMRHSTAKTAIDVARAVYDPYLWRARKNRGNDGTLERLYLLYEQASDDQSLSQWLTDIDTVIAQSQQRQVHSTQIQLLTFHAAKGLEFDHVFIIGLHAHAIPHQRAMVEAHNEYDRQQILDEERRLLYVALTRSRFRLSLHYAQTVLQQRTEVTPYLKPLLQKVSFTSSASDETDLWNHQSKFAIPTPGTVLFHKIFGRGKVISVDSMQNAGHKVCIIFNGRDRKCFYWEILQQLGHLSVSTDRGKGIRQ</sequence>
<dbReference type="InterPro" id="IPR000212">
    <property type="entry name" value="DNA_helicase_UvrD/REP"/>
</dbReference>
<evidence type="ECO:0000256" key="11">
    <source>
        <dbReference type="PROSITE-ProRule" id="PRU00560"/>
    </source>
</evidence>
<evidence type="ECO:0000256" key="3">
    <source>
        <dbReference type="ARBA" id="ARBA00022801"/>
    </source>
</evidence>